<feature type="region of interest" description="Disordered" evidence="1">
    <location>
        <begin position="1"/>
        <end position="21"/>
    </location>
</feature>
<dbReference type="Gene3D" id="3.10.450.50">
    <property type="match status" value="1"/>
</dbReference>
<organism evidence="2 3">
    <name type="scientific">Vanilla planifolia</name>
    <name type="common">Vanilla</name>
    <dbReference type="NCBI Taxonomy" id="51239"/>
    <lineage>
        <taxon>Eukaryota</taxon>
        <taxon>Viridiplantae</taxon>
        <taxon>Streptophyta</taxon>
        <taxon>Embryophyta</taxon>
        <taxon>Tracheophyta</taxon>
        <taxon>Spermatophyta</taxon>
        <taxon>Magnoliopsida</taxon>
        <taxon>Liliopsida</taxon>
        <taxon>Asparagales</taxon>
        <taxon>Orchidaceae</taxon>
        <taxon>Vanilloideae</taxon>
        <taxon>Vanilleae</taxon>
        <taxon>Vanilla</taxon>
    </lineage>
</organism>
<dbReference type="AlphaFoldDB" id="A0A835UV61"/>
<dbReference type="PANTHER" id="PTHR33703">
    <property type="entry name" value="OS07G0691300 PROTEIN"/>
    <property type="match status" value="1"/>
</dbReference>
<gene>
    <name evidence="2" type="ORF">HPP92_013850</name>
</gene>
<keyword evidence="3" id="KW-1185">Reference proteome</keyword>
<accession>A0A835UV61</accession>
<protein>
    <recommendedName>
        <fullName evidence="4">Wound-induced protein 1</fullName>
    </recommendedName>
</protein>
<evidence type="ECO:0008006" key="4">
    <source>
        <dbReference type="Google" id="ProtNLM"/>
    </source>
</evidence>
<dbReference type="EMBL" id="JADCNL010000006">
    <property type="protein sequence ID" value="KAG0477009.1"/>
    <property type="molecule type" value="Genomic_DNA"/>
</dbReference>
<dbReference type="PANTHER" id="PTHR33703:SF1">
    <property type="entry name" value="WOUND-INDUCED PROTEIN 1"/>
    <property type="match status" value="1"/>
</dbReference>
<dbReference type="InterPro" id="IPR032710">
    <property type="entry name" value="NTF2-like_dom_sf"/>
</dbReference>
<comment type="caution">
    <text evidence="2">The sequence shown here is derived from an EMBL/GenBank/DDBJ whole genome shotgun (WGS) entry which is preliminary data.</text>
</comment>
<proteinExistence type="predicted"/>
<evidence type="ECO:0000256" key="1">
    <source>
        <dbReference type="SAM" id="MobiDB-lite"/>
    </source>
</evidence>
<evidence type="ECO:0000313" key="3">
    <source>
        <dbReference type="Proteomes" id="UP000636800"/>
    </source>
</evidence>
<sequence length="176" mass="19851">MGKKEIKGNQKETGFLPTEAPPELANIGEIEVAEESAKRQNHDVVLQLYEALGARDSERMKRLLAVDLELWFHGPPFHQHMKRLLTGVKDNFQYLRYSIENVGATVVAEGTDLSGFVFWVHAWTVSDGLITQLREYFNTSLTVTSVNSVTGYHQCVWRSRLPTYAGRSFPGLVLAI</sequence>
<name>A0A835UV61_VANPL</name>
<evidence type="ECO:0000313" key="2">
    <source>
        <dbReference type="EMBL" id="KAG0477009.1"/>
    </source>
</evidence>
<reference evidence="2 3" key="1">
    <citation type="journal article" date="2020" name="Nat. Food">
        <title>A phased Vanilla planifolia genome enables genetic improvement of flavour and production.</title>
        <authorList>
            <person name="Hasing T."/>
            <person name="Tang H."/>
            <person name="Brym M."/>
            <person name="Khazi F."/>
            <person name="Huang T."/>
            <person name="Chambers A.H."/>
        </authorList>
    </citation>
    <scope>NUCLEOTIDE SEQUENCE [LARGE SCALE GENOMIC DNA]</scope>
    <source>
        <tissue evidence="2">Leaf</tissue>
    </source>
</reference>
<dbReference type="InterPro" id="IPR009798">
    <property type="entry name" value="Wun1-like"/>
</dbReference>
<dbReference type="Proteomes" id="UP000636800">
    <property type="component" value="Chromosome 6"/>
</dbReference>
<dbReference type="SUPFAM" id="SSF54427">
    <property type="entry name" value="NTF2-like"/>
    <property type="match status" value="1"/>
</dbReference>
<feature type="compositionally biased region" description="Basic and acidic residues" evidence="1">
    <location>
        <begin position="1"/>
        <end position="10"/>
    </location>
</feature>
<dbReference type="Pfam" id="PF07107">
    <property type="entry name" value="WI12"/>
    <property type="match status" value="1"/>
</dbReference>